<dbReference type="STRING" id="1884261.A0A5C3QEA3"/>
<organism evidence="2 3">
    <name type="scientific">Pterulicium gracile</name>
    <dbReference type="NCBI Taxonomy" id="1884261"/>
    <lineage>
        <taxon>Eukaryota</taxon>
        <taxon>Fungi</taxon>
        <taxon>Dikarya</taxon>
        <taxon>Basidiomycota</taxon>
        <taxon>Agaricomycotina</taxon>
        <taxon>Agaricomycetes</taxon>
        <taxon>Agaricomycetidae</taxon>
        <taxon>Agaricales</taxon>
        <taxon>Pleurotineae</taxon>
        <taxon>Pterulaceae</taxon>
        <taxon>Pterulicium</taxon>
    </lineage>
</organism>
<reference evidence="2 3" key="1">
    <citation type="journal article" date="2019" name="Nat. Ecol. Evol.">
        <title>Megaphylogeny resolves global patterns of mushroom evolution.</title>
        <authorList>
            <person name="Varga T."/>
            <person name="Krizsan K."/>
            <person name="Foldi C."/>
            <person name="Dima B."/>
            <person name="Sanchez-Garcia M."/>
            <person name="Sanchez-Ramirez S."/>
            <person name="Szollosi G.J."/>
            <person name="Szarkandi J.G."/>
            <person name="Papp V."/>
            <person name="Albert L."/>
            <person name="Andreopoulos W."/>
            <person name="Angelini C."/>
            <person name="Antonin V."/>
            <person name="Barry K.W."/>
            <person name="Bougher N.L."/>
            <person name="Buchanan P."/>
            <person name="Buyck B."/>
            <person name="Bense V."/>
            <person name="Catcheside P."/>
            <person name="Chovatia M."/>
            <person name="Cooper J."/>
            <person name="Damon W."/>
            <person name="Desjardin D."/>
            <person name="Finy P."/>
            <person name="Geml J."/>
            <person name="Haridas S."/>
            <person name="Hughes K."/>
            <person name="Justo A."/>
            <person name="Karasinski D."/>
            <person name="Kautmanova I."/>
            <person name="Kiss B."/>
            <person name="Kocsube S."/>
            <person name="Kotiranta H."/>
            <person name="LaButti K.M."/>
            <person name="Lechner B.E."/>
            <person name="Liimatainen K."/>
            <person name="Lipzen A."/>
            <person name="Lukacs Z."/>
            <person name="Mihaltcheva S."/>
            <person name="Morgado L.N."/>
            <person name="Niskanen T."/>
            <person name="Noordeloos M.E."/>
            <person name="Ohm R.A."/>
            <person name="Ortiz-Santana B."/>
            <person name="Ovrebo C."/>
            <person name="Racz N."/>
            <person name="Riley R."/>
            <person name="Savchenko A."/>
            <person name="Shiryaev A."/>
            <person name="Soop K."/>
            <person name="Spirin V."/>
            <person name="Szebenyi C."/>
            <person name="Tomsovsky M."/>
            <person name="Tulloss R.E."/>
            <person name="Uehling J."/>
            <person name="Grigoriev I.V."/>
            <person name="Vagvolgyi C."/>
            <person name="Papp T."/>
            <person name="Martin F.M."/>
            <person name="Miettinen O."/>
            <person name="Hibbett D.S."/>
            <person name="Nagy L.G."/>
        </authorList>
    </citation>
    <scope>NUCLEOTIDE SEQUENCE [LARGE SCALE GENOMIC DNA]</scope>
    <source>
        <strain evidence="2 3">CBS 309.79</strain>
    </source>
</reference>
<dbReference type="InterPro" id="IPR004045">
    <property type="entry name" value="Glutathione_S-Trfase_N"/>
</dbReference>
<dbReference type="OrthoDB" id="4951845at2759"/>
<evidence type="ECO:0000313" key="3">
    <source>
        <dbReference type="Proteomes" id="UP000305067"/>
    </source>
</evidence>
<name>A0A5C3QEA3_9AGAR</name>
<proteinExistence type="predicted"/>
<dbReference type="PROSITE" id="PS50404">
    <property type="entry name" value="GST_NTER"/>
    <property type="match status" value="1"/>
</dbReference>
<dbReference type="SUPFAM" id="SSF47616">
    <property type="entry name" value="GST C-terminal domain-like"/>
    <property type="match status" value="1"/>
</dbReference>
<keyword evidence="3" id="KW-1185">Reference proteome</keyword>
<dbReference type="AlphaFoldDB" id="A0A5C3QEA3"/>
<dbReference type="Pfam" id="PF13409">
    <property type="entry name" value="GST_N_2"/>
    <property type="match status" value="1"/>
</dbReference>
<dbReference type="Gene3D" id="1.20.1050.10">
    <property type="match status" value="1"/>
</dbReference>
<evidence type="ECO:0000313" key="2">
    <source>
        <dbReference type="EMBL" id="TFL00022.1"/>
    </source>
</evidence>
<dbReference type="EMBL" id="ML178830">
    <property type="protein sequence ID" value="TFL00022.1"/>
    <property type="molecule type" value="Genomic_DNA"/>
</dbReference>
<dbReference type="InterPro" id="IPR036282">
    <property type="entry name" value="Glutathione-S-Trfase_C_sf"/>
</dbReference>
<sequence length="257" mass="29065">MSSTKITLYELPSALPNDKPISPFSASVRCALNYKNLAFKSELVNLRNFQSHLAQLGAKPTTTFPDGTPKHTSPTIVDATTGVIISDSFAILEYLEATYPDPARPLFTAIAVDRLAQAAIIDMFMPIMMRLDVRANFNTVVEADRPTWKARYLGPRSEDKSIDDLVISKDSEEYKLLLKKGEETFGKLSGFLGKAQWFGGEKPVYIDFFVLAMVSMMRDVWRKEWEEVFRKAEEGRFVRYLEAGEEFLKFTHPISTA</sequence>
<protein>
    <recommendedName>
        <fullName evidence="1">GST N-terminal domain-containing protein</fullName>
    </recommendedName>
</protein>
<dbReference type="Gene3D" id="3.40.30.10">
    <property type="entry name" value="Glutaredoxin"/>
    <property type="match status" value="1"/>
</dbReference>
<dbReference type="InterPro" id="IPR036249">
    <property type="entry name" value="Thioredoxin-like_sf"/>
</dbReference>
<gene>
    <name evidence="2" type="ORF">BDV98DRAFT_569842</name>
</gene>
<dbReference type="Pfam" id="PF22041">
    <property type="entry name" value="GST_C_7"/>
    <property type="match status" value="1"/>
</dbReference>
<feature type="domain" description="GST N-terminal" evidence="1">
    <location>
        <begin position="12"/>
        <end position="103"/>
    </location>
</feature>
<accession>A0A5C3QEA3</accession>
<evidence type="ECO:0000259" key="1">
    <source>
        <dbReference type="PROSITE" id="PS50404"/>
    </source>
</evidence>
<dbReference type="InterPro" id="IPR054416">
    <property type="entry name" value="GST_UstS-like_C"/>
</dbReference>
<dbReference type="SUPFAM" id="SSF52833">
    <property type="entry name" value="Thioredoxin-like"/>
    <property type="match status" value="1"/>
</dbReference>
<dbReference type="Proteomes" id="UP000305067">
    <property type="component" value="Unassembled WGS sequence"/>
</dbReference>